<proteinExistence type="predicted"/>
<dbReference type="AlphaFoldDB" id="A0A096PC95"/>
<evidence type="ECO:0000313" key="2">
    <source>
        <dbReference type="EMBL" id="CEG02336.1"/>
    </source>
</evidence>
<feature type="region of interest" description="Disordered" evidence="1">
    <location>
        <begin position="51"/>
        <end position="78"/>
    </location>
</feature>
<evidence type="ECO:0000256" key="1">
    <source>
        <dbReference type="SAM" id="MobiDB-lite"/>
    </source>
</evidence>
<feature type="compositionally biased region" description="Low complexity" evidence="1">
    <location>
        <begin position="52"/>
        <end position="62"/>
    </location>
</feature>
<organism evidence="2">
    <name type="scientific">Fusarium pseudograminearum CS3220</name>
    <dbReference type="NCBI Taxonomy" id="1318456"/>
    <lineage>
        <taxon>Eukaryota</taxon>
        <taxon>Fungi</taxon>
        <taxon>Dikarya</taxon>
        <taxon>Ascomycota</taxon>
        <taxon>Pezizomycotina</taxon>
        <taxon>Sordariomycetes</taxon>
        <taxon>Hypocreomycetidae</taxon>
        <taxon>Hypocreales</taxon>
        <taxon>Nectriaceae</taxon>
        <taxon>Fusarium</taxon>
    </lineage>
</organism>
<comment type="caution">
    <text evidence="2">The sequence shown here is derived from an EMBL/GenBank/DDBJ whole genome shotgun (WGS) entry which is preliminary data.</text>
</comment>
<gene>
    <name evidence="2" type="ORF">BN846_0111880</name>
</gene>
<dbReference type="EMBL" id="CBMC010000952">
    <property type="protein sequence ID" value="CEG02336.1"/>
    <property type="molecule type" value="Genomic_DNA"/>
</dbReference>
<name>A0A096PC95_FUSPS</name>
<protein>
    <submittedName>
        <fullName evidence="2">WGS project CBMC000000000 data, contig CS3220_c000960</fullName>
    </submittedName>
</protein>
<accession>A0A096PC95</accession>
<sequence>MYKPMSVRPFCTLCEAAFQEEEPVVIIKEDAEQPLQSVEFNMSQLEFIKSGATESTEASETTNSDPESDPDLHLDSDSTLNSEGLSWSDYLRYTLTWENDGKWSLASHLTCAEYLISHGLTPWKIAKVLAGDFALSPSAAAQRRYHVQTLARVEPAQPSDEDILSEISKLPPEITQQVVRWCLPHIMMCHGTSLPGLREPEPDGYWLNHQGPIWATFISLQGNHYISRLSNKPNDGSFSVFIRPPSDGNNTFYVAHDHLGVRKVIFAIPDNKTVPDTTEDTVLWWETITFTAMNTQVKVISDGVKVRSLYRTPGLKRPAKTYWPSPMKPQDHPRVARLNRGAKGLPMVKRMRPLVLNDVGMNALSACCYSHNGMRYCLALVAHYPNTPAIRYQDYSRHLPSRTKPMWLHFVLDEGEQITEIWGWQTHSRSSDLVMRTSKGRIWNIGPMVSEREPFNWNHLVDLPTGEPSTIYFDESLRGINQLAFQEKNKPLVGAKAAPEVTTTPVTGSWRRNYFYFSERLKGLLTITPCWIKNRNGLTEITGLVLRYGDGRVRTLGVVRLDCLAEPIDVTASAGMSLSRKDITHIVDIQTHPHKVETSESKWFPWRGRLTWWGRYWGGISLFHEVPEDTFKPV</sequence>
<reference evidence="2" key="1">
    <citation type="submission" date="2013-05" db="EMBL/GenBank/DDBJ databases">
        <title>Draft genome sequences of six wheat associated Fusarium spp. isolates.</title>
        <authorList>
            <person name="Moolhuijzen P.M."/>
            <person name="Manners J.M."/>
            <person name="Wilcox S."/>
            <person name="Bellgard M.I."/>
            <person name="Gardiner D.M."/>
        </authorList>
    </citation>
    <scope>NUCLEOTIDE SEQUENCE</scope>
    <source>
        <strain evidence="2">CS3220</strain>
    </source>
</reference>